<evidence type="ECO:0000256" key="1">
    <source>
        <dbReference type="ARBA" id="ARBA00004141"/>
    </source>
</evidence>
<keyword evidence="2 6" id="KW-0813">Transport</keyword>
<dbReference type="SUPFAM" id="SSF161098">
    <property type="entry name" value="MetI-like"/>
    <property type="match status" value="1"/>
</dbReference>
<evidence type="ECO:0000313" key="8">
    <source>
        <dbReference type="EMBL" id="KAA0021433.1"/>
    </source>
</evidence>
<dbReference type="AlphaFoldDB" id="A0A5A7SA38"/>
<keyword evidence="3 6" id="KW-0812">Transmembrane</keyword>
<organism evidence="8 9">
    <name type="scientific">Antrihabitans cavernicola</name>
    <dbReference type="NCBI Taxonomy" id="2495913"/>
    <lineage>
        <taxon>Bacteria</taxon>
        <taxon>Bacillati</taxon>
        <taxon>Actinomycetota</taxon>
        <taxon>Actinomycetes</taxon>
        <taxon>Mycobacteriales</taxon>
        <taxon>Nocardiaceae</taxon>
        <taxon>Antrihabitans</taxon>
    </lineage>
</organism>
<comment type="similarity">
    <text evidence="6">Belongs to the binding-protein-dependent transport system permease family.</text>
</comment>
<dbReference type="InterPro" id="IPR051204">
    <property type="entry name" value="ABC_transp_perm/SBD"/>
</dbReference>
<dbReference type="RefSeq" id="WP_149431937.1">
    <property type="nucleotide sequence ID" value="NZ_VLNY01000010.1"/>
</dbReference>
<comment type="subcellular location">
    <subcellularLocation>
        <location evidence="6">Cell membrane</location>
        <topology evidence="6">Multi-pass membrane protein</topology>
    </subcellularLocation>
    <subcellularLocation>
        <location evidence="1">Membrane</location>
        <topology evidence="1">Multi-pass membrane protein</topology>
    </subcellularLocation>
</comment>
<evidence type="ECO:0000256" key="6">
    <source>
        <dbReference type="RuleBase" id="RU363032"/>
    </source>
</evidence>
<feature type="transmembrane region" description="Helical" evidence="6">
    <location>
        <begin position="20"/>
        <end position="45"/>
    </location>
</feature>
<dbReference type="GO" id="GO:0055085">
    <property type="term" value="P:transmembrane transport"/>
    <property type="evidence" value="ECO:0007669"/>
    <property type="project" value="InterPro"/>
</dbReference>
<dbReference type="InterPro" id="IPR035906">
    <property type="entry name" value="MetI-like_sf"/>
</dbReference>
<dbReference type="Gene3D" id="1.10.3720.10">
    <property type="entry name" value="MetI-like"/>
    <property type="match status" value="1"/>
</dbReference>
<feature type="transmembrane region" description="Helical" evidence="6">
    <location>
        <begin position="179"/>
        <end position="205"/>
    </location>
</feature>
<dbReference type="PANTHER" id="PTHR30177">
    <property type="entry name" value="GLYCINE BETAINE/L-PROLINE TRANSPORT SYSTEM PERMEASE PROTEIN PROW"/>
    <property type="match status" value="1"/>
</dbReference>
<gene>
    <name evidence="8" type="ORF">FOY51_19550</name>
</gene>
<keyword evidence="9" id="KW-1185">Reference proteome</keyword>
<evidence type="ECO:0000256" key="2">
    <source>
        <dbReference type="ARBA" id="ARBA00022448"/>
    </source>
</evidence>
<evidence type="ECO:0000259" key="7">
    <source>
        <dbReference type="PROSITE" id="PS50928"/>
    </source>
</evidence>
<feature type="domain" description="ABC transmembrane type-1" evidence="7">
    <location>
        <begin position="15"/>
        <end position="202"/>
    </location>
</feature>
<evidence type="ECO:0000313" key="9">
    <source>
        <dbReference type="Proteomes" id="UP000322244"/>
    </source>
</evidence>
<dbReference type="EMBL" id="VLNY01000010">
    <property type="protein sequence ID" value="KAA0021433.1"/>
    <property type="molecule type" value="Genomic_DNA"/>
</dbReference>
<dbReference type="PANTHER" id="PTHR30177:SF4">
    <property type="entry name" value="OSMOPROTECTANT IMPORT PERMEASE PROTEIN OSMW"/>
    <property type="match status" value="1"/>
</dbReference>
<proteinExistence type="inferred from homology"/>
<dbReference type="PROSITE" id="PS50928">
    <property type="entry name" value="ABC_TM1"/>
    <property type="match status" value="1"/>
</dbReference>
<comment type="caution">
    <text evidence="8">The sequence shown here is derived from an EMBL/GenBank/DDBJ whole genome shotgun (WGS) entry which is preliminary data.</text>
</comment>
<feature type="transmembrane region" description="Helical" evidence="6">
    <location>
        <begin position="52"/>
        <end position="76"/>
    </location>
</feature>
<evidence type="ECO:0000256" key="5">
    <source>
        <dbReference type="ARBA" id="ARBA00023136"/>
    </source>
</evidence>
<dbReference type="Proteomes" id="UP000322244">
    <property type="component" value="Unassembled WGS sequence"/>
</dbReference>
<evidence type="ECO:0000256" key="4">
    <source>
        <dbReference type="ARBA" id="ARBA00022989"/>
    </source>
</evidence>
<evidence type="ECO:0000256" key="3">
    <source>
        <dbReference type="ARBA" id="ARBA00022692"/>
    </source>
</evidence>
<dbReference type="InterPro" id="IPR000515">
    <property type="entry name" value="MetI-like"/>
</dbReference>
<keyword evidence="5 6" id="KW-0472">Membrane</keyword>
<dbReference type="OrthoDB" id="9801163at2"/>
<dbReference type="GO" id="GO:0005886">
    <property type="term" value="C:plasma membrane"/>
    <property type="evidence" value="ECO:0007669"/>
    <property type="project" value="UniProtKB-SubCell"/>
</dbReference>
<name>A0A5A7SA38_9NOCA</name>
<keyword evidence="4 6" id="KW-1133">Transmembrane helix</keyword>
<protein>
    <submittedName>
        <fullName evidence="8">ABC transporter permease</fullName>
    </submittedName>
</protein>
<accession>A0A5A7SA38</accession>
<dbReference type="CDD" id="cd06261">
    <property type="entry name" value="TM_PBP2"/>
    <property type="match status" value="1"/>
</dbReference>
<reference evidence="8 9" key="1">
    <citation type="submission" date="2019-07" db="EMBL/GenBank/DDBJ databases">
        <title>Rhodococcus cavernicolus sp. nov., isolated from a cave.</title>
        <authorList>
            <person name="Lee S.D."/>
        </authorList>
    </citation>
    <scope>NUCLEOTIDE SEQUENCE [LARGE SCALE GENOMIC DNA]</scope>
    <source>
        <strain evidence="8 9">C1-24</strain>
    </source>
</reference>
<sequence>MNALWDFVVNRRKQLLTDSFLHVSAVIQSIILATIVAVGIGVLVYKSPVGSAVASAVASIILTIPSFALLGLLIPVLGLGVKPTITALVLYALLPIIRNTIIGLASVNPAVTDAAKGVGMNRLRILARIELPLAWPSILTGMRVSTQMIMGILAIAAYAKGPGLGNLIFSGLSRVGSPTAVPQALVGSILVVILALILDALFVLVGRLTTSRGIRA</sequence>
<dbReference type="Pfam" id="PF00528">
    <property type="entry name" value="BPD_transp_1"/>
    <property type="match status" value="1"/>
</dbReference>
<dbReference type="GO" id="GO:0031460">
    <property type="term" value="P:glycine betaine transport"/>
    <property type="evidence" value="ECO:0007669"/>
    <property type="project" value="TreeGrafter"/>
</dbReference>
<feature type="transmembrane region" description="Helical" evidence="6">
    <location>
        <begin position="88"/>
        <end position="112"/>
    </location>
</feature>